<dbReference type="Proteomes" id="UP001172778">
    <property type="component" value="Unassembled WGS sequence"/>
</dbReference>
<sequence>MKIRSLNIALMGMAVAATASASTYIATVKGDTATFTSNRGQEVQVNVTDVTSTAWRKYSDFAGTGERWIWADPNGESIFTRVERTNQSAKIVDFNDAVGTRYTSTGLGACQSVAVLADKGMNISTAAGTFSNVARVTFSGQCADAGTGEAYFAPKVGLIKWTSQTIAGPNVFELSKATVGGKNFPEGGLKVAATFPSSRLVLGRDKAEVEVALDITNGSNSDMTFTFPSGQDFDITLTNATGQVINSWGADKRFIMAIHNTTLKAGETRRYAGTLAVRNLNGASVDIGTYKLGIELKGSNAPAGSVFVPETVKAEAPLYIDRMMTISTPR</sequence>
<dbReference type="Pfam" id="PF12690">
    <property type="entry name" value="BsuPI"/>
    <property type="match status" value="1"/>
</dbReference>
<evidence type="ECO:0000259" key="2">
    <source>
        <dbReference type="Pfam" id="PF12690"/>
    </source>
</evidence>
<gene>
    <name evidence="3" type="ORF">PZA18_10245</name>
</gene>
<evidence type="ECO:0000256" key="1">
    <source>
        <dbReference type="SAM" id="SignalP"/>
    </source>
</evidence>
<organism evidence="3 4">
    <name type="scientific">Parachitinimonas caeni</name>
    <dbReference type="NCBI Taxonomy" id="3031301"/>
    <lineage>
        <taxon>Bacteria</taxon>
        <taxon>Pseudomonadati</taxon>
        <taxon>Pseudomonadota</taxon>
        <taxon>Betaproteobacteria</taxon>
        <taxon>Neisseriales</taxon>
        <taxon>Chitinibacteraceae</taxon>
        <taxon>Parachitinimonas</taxon>
    </lineage>
</organism>
<proteinExistence type="predicted"/>
<feature type="signal peptide" evidence="1">
    <location>
        <begin position="1"/>
        <end position="21"/>
    </location>
</feature>
<reference evidence="3" key="1">
    <citation type="submission" date="2023-03" db="EMBL/GenBank/DDBJ databases">
        <title>Chitinimonas shenzhenensis gen. nov., sp. nov., a novel member of family Burkholderiaceae isolated from activated sludge collected in Shen Zhen, China.</title>
        <authorList>
            <person name="Wang X."/>
        </authorList>
    </citation>
    <scope>NUCLEOTIDE SEQUENCE</scope>
    <source>
        <strain evidence="3">DQS-5</strain>
    </source>
</reference>
<dbReference type="InterPro" id="IPR020481">
    <property type="entry name" value="Intracell_prot_inh_BsuPI"/>
</dbReference>
<comment type="caution">
    <text evidence="3">The sequence shown here is derived from an EMBL/GenBank/DDBJ whole genome shotgun (WGS) entry which is preliminary data.</text>
</comment>
<feature type="chain" id="PRO_5045565382" description="Intracellular proteinase inhibitor BsuPI domain-containing protein" evidence="1">
    <location>
        <begin position="22"/>
        <end position="330"/>
    </location>
</feature>
<name>A0ABT7DWJ2_9NEIS</name>
<evidence type="ECO:0000313" key="4">
    <source>
        <dbReference type="Proteomes" id="UP001172778"/>
    </source>
</evidence>
<keyword evidence="1" id="KW-0732">Signal</keyword>
<keyword evidence="4" id="KW-1185">Reference proteome</keyword>
<dbReference type="InterPro" id="IPR038144">
    <property type="entry name" value="IPI"/>
</dbReference>
<protein>
    <recommendedName>
        <fullName evidence="2">Intracellular proteinase inhibitor BsuPI domain-containing protein</fullName>
    </recommendedName>
</protein>
<feature type="domain" description="Intracellular proteinase inhibitor BsuPI" evidence="2">
    <location>
        <begin position="206"/>
        <end position="300"/>
    </location>
</feature>
<evidence type="ECO:0000313" key="3">
    <source>
        <dbReference type="EMBL" id="MDK2124431.1"/>
    </source>
</evidence>
<dbReference type="Gene3D" id="2.60.40.2360">
    <property type="entry name" value="Intracellular proteinase inhibitor BsuPI"/>
    <property type="match status" value="1"/>
</dbReference>
<accession>A0ABT7DWJ2</accession>
<dbReference type="RefSeq" id="WP_284100744.1">
    <property type="nucleotide sequence ID" value="NZ_JARRAF010000010.1"/>
</dbReference>
<dbReference type="EMBL" id="JARRAF010000010">
    <property type="protein sequence ID" value="MDK2124431.1"/>
    <property type="molecule type" value="Genomic_DNA"/>
</dbReference>